<dbReference type="InterPro" id="IPR045584">
    <property type="entry name" value="Pilin-like"/>
</dbReference>
<dbReference type="PANTHER" id="PTHR30093:SF2">
    <property type="entry name" value="TYPE II SECRETION SYSTEM PROTEIN H"/>
    <property type="match status" value="1"/>
</dbReference>
<name>A0A517R1B3_9PLAN</name>
<proteinExistence type="predicted"/>
<evidence type="ECO:0000313" key="2">
    <source>
        <dbReference type="EMBL" id="QDT37624.1"/>
    </source>
</evidence>
<reference evidence="2 3" key="1">
    <citation type="submission" date="2019-02" db="EMBL/GenBank/DDBJ databases">
        <title>Deep-cultivation of Planctomycetes and their phenomic and genomic characterization uncovers novel biology.</title>
        <authorList>
            <person name="Wiegand S."/>
            <person name="Jogler M."/>
            <person name="Boedeker C."/>
            <person name="Pinto D."/>
            <person name="Vollmers J."/>
            <person name="Rivas-Marin E."/>
            <person name="Kohn T."/>
            <person name="Peeters S.H."/>
            <person name="Heuer A."/>
            <person name="Rast P."/>
            <person name="Oberbeckmann S."/>
            <person name="Bunk B."/>
            <person name="Jeske O."/>
            <person name="Meyerdierks A."/>
            <person name="Storesund J.E."/>
            <person name="Kallscheuer N."/>
            <person name="Luecker S."/>
            <person name="Lage O.M."/>
            <person name="Pohl T."/>
            <person name="Merkel B.J."/>
            <person name="Hornburger P."/>
            <person name="Mueller R.-W."/>
            <person name="Bruemmer F."/>
            <person name="Labrenz M."/>
            <person name="Spormann A.M."/>
            <person name="Op den Camp H."/>
            <person name="Overmann J."/>
            <person name="Amann R."/>
            <person name="Jetten M.S.M."/>
            <person name="Mascher T."/>
            <person name="Medema M.H."/>
            <person name="Devos D.P."/>
            <person name="Kaster A.-K."/>
            <person name="Ovreas L."/>
            <person name="Rohde M."/>
            <person name="Galperin M.Y."/>
            <person name="Jogler C."/>
        </authorList>
    </citation>
    <scope>NUCLEOTIDE SEQUENCE [LARGE SCALE GENOMIC DNA]</scope>
    <source>
        <strain evidence="2 3">Pan189</strain>
    </source>
</reference>
<evidence type="ECO:0000313" key="3">
    <source>
        <dbReference type="Proteomes" id="UP000317318"/>
    </source>
</evidence>
<dbReference type="Proteomes" id="UP000317318">
    <property type="component" value="Chromosome"/>
</dbReference>
<evidence type="ECO:0000259" key="1">
    <source>
        <dbReference type="Pfam" id="PF07596"/>
    </source>
</evidence>
<dbReference type="PANTHER" id="PTHR30093">
    <property type="entry name" value="GENERAL SECRETION PATHWAY PROTEIN G"/>
    <property type="match status" value="1"/>
</dbReference>
<organism evidence="2 3">
    <name type="scientific">Stratiformator vulcanicus</name>
    <dbReference type="NCBI Taxonomy" id="2527980"/>
    <lineage>
        <taxon>Bacteria</taxon>
        <taxon>Pseudomonadati</taxon>
        <taxon>Planctomycetota</taxon>
        <taxon>Planctomycetia</taxon>
        <taxon>Planctomycetales</taxon>
        <taxon>Planctomycetaceae</taxon>
        <taxon>Stratiformator</taxon>
    </lineage>
</organism>
<dbReference type="SUPFAM" id="SSF54523">
    <property type="entry name" value="Pili subunits"/>
    <property type="match status" value="1"/>
</dbReference>
<dbReference type="NCBIfam" id="TIGR04294">
    <property type="entry name" value="pre_pil_HX9DG"/>
    <property type="match status" value="1"/>
</dbReference>
<accession>A0A517R1B3</accession>
<dbReference type="Gene3D" id="3.30.700.10">
    <property type="entry name" value="Glycoprotein, Type 4 Pilin"/>
    <property type="match status" value="1"/>
</dbReference>
<sequence length="308" mass="32502">MKSKGFTLIELLVVIAIIAILIALLLPAVQQAREAARRSTCKNNLKQIGLALHNYLDTANEFPAAVYPSEGPNSALGNQEAYWAWGTMILPYMEQATLYQTLNASNASAEVALQTHGSPNADPTMVTQSRIGSLVCPSDSGPALAVETQRRMYGQAWTSFLGHDAVLSKTNYLASQGTGTRVPNGTDFGDGFMQNRFGVNVEDVVDGLSNTIAIGERAWDSPKGANGFGGVIFTVAKNNATEDASGVVGAGLNPRVSGDAQDGFSSFHVGGVQFVMGDGSVHFISENISQGVLNNLADRSDGTPIGEF</sequence>
<dbReference type="EMBL" id="CP036268">
    <property type="protein sequence ID" value="QDT37624.1"/>
    <property type="molecule type" value="Genomic_DNA"/>
</dbReference>
<dbReference type="RefSeq" id="WP_145366144.1">
    <property type="nucleotide sequence ID" value="NZ_CP036268.1"/>
</dbReference>
<gene>
    <name evidence="2" type="ORF">Pan189_20040</name>
</gene>
<dbReference type="Pfam" id="PF07963">
    <property type="entry name" value="N_methyl"/>
    <property type="match status" value="1"/>
</dbReference>
<dbReference type="InterPro" id="IPR012902">
    <property type="entry name" value="N_methyl_site"/>
</dbReference>
<dbReference type="Pfam" id="PF07596">
    <property type="entry name" value="SBP_bac_10"/>
    <property type="match status" value="1"/>
</dbReference>
<dbReference type="NCBIfam" id="TIGR02532">
    <property type="entry name" value="IV_pilin_GFxxxE"/>
    <property type="match status" value="1"/>
</dbReference>
<dbReference type="OrthoDB" id="209833at2"/>
<dbReference type="InterPro" id="IPR011453">
    <property type="entry name" value="DUF1559"/>
</dbReference>
<protein>
    <submittedName>
        <fullName evidence="2">Putative major pilin subunit</fullName>
    </submittedName>
</protein>
<feature type="domain" description="DUF1559" evidence="1">
    <location>
        <begin position="30"/>
        <end position="290"/>
    </location>
</feature>
<dbReference type="PROSITE" id="PS00409">
    <property type="entry name" value="PROKAR_NTER_METHYL"/>
    <property type="match status" value="1"/>
</dbReference>
<keyword evidence="3" id="KW-1185">Reference proteome</keyword>
<dbReference type="AlphaFoldDB" id="A0A517R1B3"/>
<dbReference type="KEGG" id="svp:Pan189_20040"/>
<dbReference type="InterPro" id="IPR027558">
    <property type="entry name" value="Pre_pil_HX9DG_C"/>
</dbReference>